<evidence type="ECO:0000256" key="1">
    <source>
        <dbReference type="SAM" id="Phobius"/>
    </source>
</evidence>
<evidence type="ECO:0000313" key="2">
    <source>
        <dbReference type="EMBL" id="MBM3282560.1"/>
    </source>
</evidence>
<name>A0A8T4C999_9ARCH</name>
<proteinExistence type="predicted"/>
<sequence>MTPKELHAATMATLGSIIFVTFSTIYSEVSAPFKTFLASTFGHHWIAKSVLSVVVFVLVYYYFTRMSKGKNHWNAWQMAKNVTIVSILAGLIIFGFYVNEFWGG</sequence>
<organism evidence="2 3">
    <name type="scientific">Candidatus Iainarchaeum sp</name>
    <dbReference type="NCBI Taxonomy" id="3101447"/>
    <lineage>
        <taxon>Archaea</taxon>
        <taxon>Candidatus Iainarchaeota</taxon>
        <taxon>Candidatus Iainarchaeia</taxon>
        <taxon>Candidatus Iainarchaeales</taxon>
        <taxon>Candidatus Iainarchaeaceae</taxon>
        <taxon>Candidatus Iainarchaeum</taxon>
    </lineage>
</organism>
<evidence type="ECO:0000313" key="3">
    <source>
        <dbReference type="Proteomes" id="UP000774699"/>
    </source>
</evidence>
<protein>
    <submittedName>
        <fullName evidence="2">Uncharacterized protein</fullName>
    </submittedName>
</protein>
<dbReference type="EMBL" id="VGJJ01000045">
    <property type="protein sequence ID" value="MBM3282560.1"/>
    <property type="molecule type" value="Genomic_DNA"/>
</dbReference>
<comment type="caution">
    <text evidence="2">The sequence shown here is derived from an EMBL/GenBank/DDBJ whole genome shotgun (WGS) entry which is preliminary data.</text>
</comment>
<keyword evidence="1" id="KW-0812">Transmembrane</keyword>
<keyword evidence="1" id="KW-0472">Membrane</keyword>
<dbReference type="Proteomes" id="UP000774699">
    <property type="component" value="Unassembled WGS sequence"/>
</dbReference>
<keyword evidence="1" id="KW-1133">Transmembrane helix</keyword>
<reference evidence="2" key="1">
    <citation type="submission" date="2019-03" db="EMBL/GenBank/DDBJ databases">
        <title>Lake Tanganyika Metagenome-Assembled Genomes (MAGs).</title>
        <authorList>
            <person name="Tran P."/>
        </authorList>
    </citation>
    <scope>NUCLEOTIDE SEQUENCE</scope>
    <source>
        <strain evidence="2">M_DeepCast_50m_m2_156</strain>
    </source>
</reference>
<feature type="transmembrane region" description="Helical" evidence="1">
    <location>
        <begin position="75"/>
        <end position="98"/>
    </location>
</feature>
<gene>
    <name evidence="2" type="ORF">FJY86_04465</name>
</gene>
<feature type="transmembrane region" description="Helical" evidence="1">
    <location>
        <begin position="45"/>
        <end position="63"/>
    </location>
</feature>
<dbReference type="AlphaFoldDB" id="A0A8T4C999"/>
<accession>A0A8T4C999</accession>
<feature type="transmembrane region" description="Helical" evidence="1">
    <location>
        <begin position="7"/>
        <end position="25"/>
    </location>
</feature>